<name>A0A0A9W023_LYGHE</name>
<dbReference type="EMBL" id="GBHO01045389">
    <property type="protein sequence ID" value="JAF98214.1"/>
    <property type="molecule type" value="Transcribed_RNA"/>
</dbReference>
<organism evidence="1">
    <name type="scientific">Lygus hesperus</name>
    <name type="common">Western plant bug</name>
    <dbReference type="NCBI Taxonomy" id="30085"/>
    <lineage>
        <taxon>Eukaryota</taxon>
        <taxon>Metazoa</taxon>
        <taxon>Ecdysozoa</taxon>
        <taxon>Arthropoda</taxon>
        <taxon>Hexapoda</taxon>
        <taxon>Insecta</taxon>
        <taxon>Pterygota</taxon>
        <taxon>Neoptera</taxon>
        <taxon>Paraneoptera</taxon>
        <taxon>Hemiptera</taxon>
        <taxon>Heteroptera</taxon>
        <taxon>Panheteroptera</taxon>
        <taxon>Cimicomorpha</taxon>
        <taxon>Miridae</taxon>
        <taxon>Mirini</taxon>
        <taxon>Lygus</taxon>
    </lineage>
</organism>
<proteinExistence type="predicted"/>
<feature type="non-terminal residue" evidence="1">
    <location>
        <position position="1"/>
    </location>
</feature>
<reference evidence="1" key="1">
    <citation type="journal article" date="2014" name="PLoS ONE">
        <title>Transcriptome-Based Identification of ABC Transporters in the Western Tarnished Plant Bug Lygus hesperus.</title>
        <authorList>
            <person name="Hull J.J."/>
            <person name="Chaney K."/>
            <person name="Geib S.M."/>
            <person name="Fabrick J.A."/>
            <person name="Brent C.S."/>
            <person name="Walsh D."/>
            <person name="Lavine L.C."/>
        </authorList>
    </citation>
    <scope>NUCLEOTIDE SEQUENCE</scope>
</reference>
<evidence type="ECO:0000313" key="1">
    <source>
        <dbReference type="EMBL" id="JAF98214.1"/>
    </source>
</evidence>
<sequence length="106" mass="11597">YTKIGREEGLTVKLSISDEIIGMLTWSSCQNDSNLGLIVSVGSMKLHEKDGISMDQPVKNYYSPEVVKNTTGLLSTDTSETVAKSESRRIVLPFQGVNNYGVILAE</sequence>
<dbReference type="AlphaFoldDB" id="A0A0A9W023"/>
<gene>
    <name evidence="1" type="ORF">CM83_105738</name>
</gene>
<accession>A0A0A9W023</accession>
<protein>
    <submittedName>
        <fullName evidence="1">Uncharacterized protein</fullName>
    </submittedName>
</protein>
<feature type="non-terminal residue" evidence="1">
    <location>
        <position position="106"/>
    </location>
</feature>
<reference evidence="1" key="2">
    <citation type="submission" date="2014-07" db="EMBL/GenBank/DDBJ databases">
        <authorList>
            <person name="Hull J."/>
        </authorList>
    </citation>
    <scope>NUCLEOTIDE SEQUENCE</scope>
</reference>